<proteinExistence type="predicted"/>
<evidence type="ECO:0000256" key="1">
    <source>
        <dbReference type="SAM" id="SignalP"/>
    </source>
</evidence>
<reference evidence="2" key="1">
    <citation type="submission" date="2019-12" db="EMBL/GenBank/DDBJ databases">
        <title>An insight into the sialome of adult female Ixodes ricinus ticks feeding for 6 days.</title>
        <authorList>
            <person name="Perner J."/>
            <person name="Ribeiro J.M.C."/>
        </authorList>
    </citation>
    <scope>NUCLEOTIDE SEQUENCE</scope>
    <source>
        <strain evidence="2">Semi-engorged</strain>
        <tissue evidence="2">Salivary glands</tissue>
    </source>
</reference>
<dbReference type="AlphaFoldDB" id="A0A6B0TZI8"/>
<dbReference type="EMBL" id="GIFC01003499">
    <property type="protein sequence ID" value="MXU85582.1"/>
    <property type="molecule type" value="Transcribed_RNA"/>
</dbReference>
<name>A0A6B0TZI8_IXORI</name>
<protein>
    <submittedName>
        <fullName evidence="2">Putative secreted protein</fullName>
    </submittedName>
</protein>
<accession>A0A6B0TZI8</accession>
<keyword evidence="1" id="KW-0732">Signal</keyword>
<evidence type="ECO:0000313" key="2">
    <source>
        <dbReference type="EMBL" id="MXU85582.1"/>
    </source>
</evidence>
<organism evidence="2">
    <name type="scientific">Ixodes ricinus</name>
    <name type="common">Common tick</name>
    <name type="synonym">Acarus ricinus</name>
    <dbReference type="NCBI Taxonomy" id="34613"/>
    <lineage>
        <taxon>Eukaryota</taxon>
        <taxon>Metazoa</taxon>
        <taxon>Ecdysozoa</taxon>
        <taxon>Arthropoda</taxon>
        <taxon>Chelicerata</taxon>
        <taxon>Arachnida</taxon>
        <taxon>Acari</taxon>
        <taxon>Parasitiformes</taxon>
        <taxon>Ixodida</taxon>
        <taxon>Ixodoidea</taxon>
        <taxon>Ixodidae</taxon>
        <taxon>Ixodinae</taxon>
        <taxon>Ixodes</taxon>
    </lineage>
</organism>
<sequence>MRLPWCAFLSALSLRCVRSYPEFPSGFRDQASDMTRRSQYEFRLWVRFFWYGRLQTTPASLHKTIEDFAFKKCYHFFFVTIATTPR</sequence>
<feature type="signal peptide" evidence="1">
    <location>
        <begin position="1"/>
        <end position="19"/>
    </location>
</feature>
<feature type="chain" id="PRO_5025412102" evidence="1">
    <location>
        <begin position="20"/>
        <end position="86"/>
    </location>
</feature>